<organism evidence="1 2">
    <name type="scientific">Vanilla planifolia</name>
    <name type="common">Vanilla</name>
    <dbReference type="NCBI Taxonomy" id="51239"/>
    <lineage>
        <taxon>Eukaryota</taxon>
        <taxon>Viridiplantae</taxon>
        <taxon>Streptophyta</taxon>
        <taxon>Embryophyta</taxon>
        <taxon>Tracheophyta</taxon>
        <taxon>Spermatophyta</taxon>
        <taxon>Magnoliopsida</taxon>
        <taxon>Liliopsida</taxon>
        <taxon>Asparagales</taxon>
        <taxon>Orchidaceae</taxon>
        <taxon>Vanilloideae</taxon>
        <taxon>Vanilleae</taxon>
        <taxon>Vanilla</taxon>
    </lineage>
</organism>
<evidence type="ECO:0000313" key="1">
    <source>
        <dbReference type="EMBL" id="KAG0488223.1"/>
    </source>
</evidence>
<comment type="caution">
    <text evidence="1">The sequence shown here is derived from an EMBL/GenBank/DDBJ whole genome shotgun (WGS) entry which is preliminary data.</text>
</comment>
<dbReference type="AlphaFoldDB" id="A0A835RL23"/>
<evidence type="ECO:0000313" key="2">
    <source>
        <dbReference type="Proteomes" id="UP000636800"/>
    </source>
</evidence>
<name>A0A835RL23_VANPL</name>
<proteinExistence type="predicted"/>
<dbReference type="Proteomes" id="UP000636800">
    <property type="component" value="Chromosome 3"/>
</dbReference>
<keyword evidence="2" id="KW-1185">Reference proteome</keyword>
<accession>A0A835RL23</accession>
<reference evidence="1 2" key="1">
    <citation type="journal article" date="2020" name="Nat. Food">
        <title>A phased Vanilla planifolia genome enables genetic improvement of flavour and production.</title>
        <authorList>
            <person name="Hasing T."/>
            <person name="Tang H."/>
            <person name="Brym M."/>
            <person name="Khazi F."/>
            <person name="Huang T."/>
            <person name="Chambers A.H."/>
        </authorList>
    </citation>
    <scope>NUCLEOTIDE SEQUENCE [LARGE SCALE GENOMIC DNA]</scope>
    <source>
        <tissue evidence="1">Leaf</tissue>
    </source>
</reference>
<gene>
    <name evidence="1" type="ORF">HPP92_007034</name>
</gene>
<sequence>MTLSGKLQLGLKMCGNVVWEAASMSVMKAQAKGNKGIGGVRCHRLYVGNRLDFLEAMDDFSEDDDLYEYGDVSFHHSSDETEYEIRDPKPVFRSPTAEKRARFAWKCHPSVKPYATCLACTSSIRSASIRGLRDDPCAQCASTASPDLYSVWNYGLLYESFADVEWLFLVL</sequence>
<dbReference type="EMBL" id="JADCNL010000003">
    <property type="protein sequence ID" value="KAG0488223.1"/>
    <property type="molecule type" value="Genomic_DNA"/>
</dbReference>
<protein>
    <submittedName>
        <fullName evidence="1">Uncharacterized protein</fullName>
    </submittedName>
</protein>